<dbReference type="GO" id="GO:0070005">
    <property type="term" value="F:cysteine-type aminopeptidase activity"/>
    <property type="evidence" value="ECO:0007669"/>
    <property type="project" value="InterPro"/>
</dbReference>
<gene>
    <name evidence="7" type="ORF">DF185_17565</name>
</gene>
<dbReference type="GO" id="GO:0009636">
    <property type="term" value="P:response to toxic substance"/>
    <property type="evidence" value="ECO:0007669"/>
    <property type="project" value="TreeGrafter"/>
</dbReference>
<feature type="signal peptide" evidence="6">
    <location>
        <begin position="1"/>
        <end position="19"/>
    </location>
</feature>
<name>A0A2V4A787_9BACT</name>
<sequence length="390" mass="44579">MNKLLLTLLLVIGLHVTNAQEQQEEKKFTTVTEVKTTPVKNQQSTGTCWSFATTSFIETELLRMGAPEMDLSEMYIVREAYSKKAKRYFRLHGKGNFSEGGQAHDVVNVVKTHGFVPESIYSGNQYEGDFHIHREMVKSTKAMLDEIVKNPNKKITPVWFATVNGVLDTYMGKLPESFEYDGKMYTPQEFAKEMGFNPSDYVELTSYNHHPFYSKINLEIPDNWSGDLYYNVPISELMEVMNHAIENGYSVCWDGDVSEKGFSHRKGYAVLPAVKETDMSNSEIAKWEDGVANKTEKNKENTNEPKVTQELRQKTFDNFQTTDDHLMHLTGIVKDQNGTIYYKTKNSWADDSNKFGGYLNMSEAYVKLKTVAIMVHKDALPKCLKKKLNL</sequence>
<dbReference type="EMBL" id="QFLI01000009">
    <property type="protein sequence ID" value="PXX97777.1"/>
    <property type="molecule type" value="Genomic_DNA"/>
</dbReference>
<keyword evidence="2 4" id="KW-0378">Hydrolase</keyword>
<feature type="active site" evidence="5">
    <location>
        <position position="325"/>
    </location>
</feature>
<dbReference type="PROSITE" id="PS00139">
    <property type="entry name" value="THIOL_PROTEASE_CYS"/>
    <property type="match status" value="1"/>
</dbReference>
<evidence type="ECO:0000256" key="3">
    <source>
        <dbReference type="ARBA" id="ARBA00022807"/>
    </source>
</evidence>
<evidence type="ECO:0000256" key="6">
    <source>
        <dbReference type="SAM" id="SignalP"/>
    </source>
</evidence>
<accession>A0A2V4A787</accession>
<dbReference type="PANTHER" id="PTHR10363:SF2">
    <property type="entry name" value="BLEOMYCIN HYDROLASE"/>
    <property type="match status" value="1"/>
</dbReference>
<dbReference type="RefSeq" id="WP_110362072.1">
    <property type="nucleotide sequence ID" value="NZ_QFLI01000009.1"/>
</dbReference>
<keyword evidence="1 4" id="KW-0645">Protease</keyword>
<comment type="similarity">
    <text evidence="4">Belongs to the peptidase C1 family.</text>
</comment>
<evidence type="ECO:0000256" key="4">
    <source>
        <dbReference type="PIRNR" id="PIRNR005700"/>
    </source>
</evidence>
<evidence type="ECO:0000313" key="7">
    <source>
        <dbReference type="EMBL" id="PXX97777.1"/>
    </source>
</evidence>
<dbReference type="InterPro" id="IPR004134">
    <property type="entry name" value="Peptidase_C1B"/>
</dbReference>
<protein>
    <recommendedName>
        <fullName evidence="4">Aminopeptidase</fullName>
    </recommendedName>
</protein>
<dbReference type="AlphaFoldDB" id="A0A2V4A787"/>
<dbReference type="GO" id="GO:0005737">
    <property type="term" value="C:cytoplasm"/>
    <property type="evidence" value="ECO:0007669"/>
    <property type="project" value="TreeGrafter"/>
</dbReference>
<organism evidence="7 8">
    <name type="scientific">Marinifilum breve</name>
    <dbReference type="NCBI Taxonomy" id="2184082"/>
    <lineage>
        <taxon>Bacteria</taxon>
        <taxon>Pseudomonadati</taxon>
        <taxon>Bacteroidota</taxon>
        <taxon>Bacteroidia</taxon>
        <taxon>Marinilabiliales</taxon>
        <taxon>Marinifilaceae</taxon>
    </lineage>
</organism>
<dbReference type="InterPro" id="IPR038765">
    <property type="entry name" value="Papain-like_cys_pep_sf"/>
</dbReference>
<evidence type="ECO:0000256" key="1">
    <source>
        <dbReference type="ARBA" id="ARBA00022670"/>
    </source>
</evidence>
<dbReference type="OrthoDB" id="9814054at2"/>
<evidence type="ECO:0000313" key="8">
    <source>
        <dbReference type="Proteomes" id="UP000248079"/>
    </source>
</evidence>
<dbReference type="PANTHER" id="PTHR10363">
    <property type="entry name" value="BLEOMYCIN HYDROLASE"/>
    <property type="match status" value="1"/>
</dbReference>
<proteinExistence type="inferred from homology"/>
<dbReference type="GO" id="GO:0006508">
    <property type="term" value="P:proteolysis"/>
    <property type="evidence" value="ECO:0007669"/>
    <property type="project" value="UniProtKB-KW"/>
</dbReference>
<dbReference type="Proteomes" id="UP000248079">
    <property type="component" value="Unassembled WGS sequence"/>
</dbReference>
<dbReference type="PIRSF" id="PIRSF005700">
    <property type="entry name" value="PepC"/>
    <property type="match status" value="1"/>
</dbReference>
<keyword evidence="8" id="KW-1185">Reference proteome</keyword>
<keyword evidence="6" id="KW-0732">Signal</keyword>
<evidence type="ECO:0000256" key="5">
    <source>
        <dbReference type="PIRSR" id="PIRSR005700-1"/>
    </source>
</evidence>
<dbReference type="GO" id="GO:0043418">
    <property type="term" value="P:homocysteine catabolic process"/>
    <property type="evidence" value="ECO:0007669"/>
    <property type="project" value="TreeGrafter"/>
</dbReference>
<comment type="caution">
    <text evidence="7">The sequence shown here is derived from an EMBL/GenBank/DDBJ whole genome shotgun (WGS) entry which is preliminary data.</text>
</comment>
<dbReference type="Pfam" id="PF03051">
    <property type="entry name" value="Peptidase_C1_2"/>
    <property type="match status" value="1"/>
</dbReference>
<feature type="active site" evidence="5">
    <location>
        <position position="346"/>
    </location>
</feature>
<feature type="chain" id="PRO_5015945065" description="Aminopeptidase" evidence="6">
    <location>
        <begin position="20"/>
        <end position="390"/>
    </location>
</feature>
<dbReference type="SUPFAM" id="SSF54001">
    <property type="entry name" value="Cysteine proteinases"/>
    <property type="match status" value="1"/>
</dbReference>
<dbReference type="InterPro" id="IPR000169">
    <property type="entry name" value="Pept_cys_AS"/>
</dbReference>
<keyword evidence="3 4" id="KW-0788">Thiol protease</keyword>
<reference evidence="7 8" key="1">
    <citation type="submission" date="2018-05" db="EMBL/GenBank/DDBJ databases">
        <title>Marinifilum breve JC075T sp. nov., a marine bacterium isolated from Yongle Blue Hole in the South China Sea.</title>
        <authorList>
            <person name="Fu T."/>
        </authorList>
    </citation>
    <scope>NUCLEOTIDE SEQUENCE [LARGE SCALE GENOMIC DNA]</scope>
    <source>
        <strain evidence="7 8">JC075</strain>
    </source>
</reference>
<evidence type="ECO:0000256" key="2">
    <source>
        <dbReference type="ARBA" id="ARBA00022801"/>
    </source>
</evidence>
<keyword evidence="4 7" id="KW-0031">Aminopeptidase</keyword>
<feature type="active site" evidence="5">
    <location>
        <position position="48"/>
    </location>
</feature>
<dbReference type="Gene3D" id="3.90.70.10">
    <property type="entry name" value="Cysteine proteinases"/>
    <property type="match status" value="1"/>
</dbReference>